<keyword evidence="8 9" id="KW-0342">GTP-binding</keyword>
<dbReference type="Pfam" id="PF22594">
    <property type="entry name" value="GTP-eEF1A_C"/>
    <property type="match status" value="1"/>
</dbReference>
<name>A0A523BC82_9CREN</name>
<dbReference type="HAMAP" id="MF_00118_A">
    <property type="entry name" value="EF_Tu_A"/>
    <property type="match status" value="1"/>
</dbReference>
<feature type="domain" description="Tr-type G" evidence="10">
    <location>
        <begin position="6"/>
        <end position="231"/>
    </location>
</feature>
<dbReference type="Pfam" id="PF00009">
    <property type="entry name" value="GTP_EFTU"/>
    <property type="match status" value="1"/>
</dbReference>
<feature type="binding site" evidence="9">
    <location>
        <begin position="154"/>
        <end position="157"/>
    </location>
    <ligand>
        <name>GTP</name>
        <dbReference type="ChEBI" id="CHEBI:37565"/>
    </ligand>
</feature>
<evidence type="ECO:0000256" key="2">
    <source>
        <dbReference type="ARBA" id="ARBA00022490"/>
    </source>
</evidence>
<accession>A0A523BC82</accession>
<dbReference type="CDD" id="cd03705">
    <property type="entry name" value="EF1_alpha_III"/>
    <property type="match status" value="1"/>
</dbReference>
<dbReference type="GO" id="GO:0000287">
    <property type="term" value="F:magnesium ion binding"/>
    <property type="evidence" value="ECO:0007669"/>
    <property type="project" value="UniProtKB-UniRule"/>
</dbReference>
<dbReference type="Gene3D" id="3.40.50.300">
    <property type="entry name" value="P-loop containing nucleotide triphosphate hydrolases"/>
    <property type="match status" value="1"/>
</dbReference>
<keyword evidence="9" id="KW-0378">Hydrolase</keyword>
<dbReference type="Proteomes" id="UP000317265">
    <property type="component" value="Unassembled WGS sequence"/>
</dbReference>
<dbReference type="InterPro" id="IPR009000">
    <property type="entry name" value="Transl_B-barrel_sf"/>
</dbReference>
<dbReference type="NCBIfam" id="NF008969">
    <property type="entry name" value="PRK12317.1"/>
    <property type="match status" value="1"/>
</dbReference>
<comment type="subcellular location">
    <subcellularLocation>
        <location evidence="1 9">Cytoplasm</location>
    </subcellularLocation>
</comment>
<dbReference type="SUPFAM" id="SSF52540">
    <property type="entry name" value="P-loop containing nucleoside triphosphate hydrolases"/>
    <property type="match status" value="1"/>
</dbReference>
<dbReference type="EMBL" id="QNVI01000051">
    <property type="protein sequence ID" value="TDA38474.1"/>
    <property type="molecule type" value="Genomic_DNA"/>
</dbReference>
<dbReference type="GO" id="GO:0005737">
    <property type="term" value="C:cytoplasm"/>
    <property type="evidence" value="ECO:0007669"/>
    <property type="project" value="UniProtKB-SubCell"/>
</dbReference>
<dbReference type="InterPro" id="IPR000795">
    <property type="entry name" value="T_Tr_GTP-bd_dom"/>
</dbReference>
<dbReference type="FunFam" id="2.40.30.10:FF:000003">
    <property type="entry name" value="Elongation factor 1-alpha"/>
    <property type="match status" value="1"/>
</dbReference>
<dbReference type="GO" id="GO:0005525">
    <property type="term" value="F:GTP binding"/>
    <property type="evidence" value="ECO:0007669"/>
    <property type="project" value="UniProtKB-UniRule"/>
</dbReference>
<feature type="binding site" evidence="9">
    <location>
        <position position="22"/>
    </location>
    <ligand>
        <name>Mg(2+)</name>
        <dbReference type="ChEBI" id="CHEBI:18420"/>
    </ligand>
</feature>
<dbReference type="FunFam" id="2.40.30.10:FF:000005">
    <property type="entry name" value="Elongation factor 1-alpha"/>
    <property type="match status" value="1"/>
</dbReference>
<dbReference type="InterPro" id="IPR054696">
    <property type="entry name" value="GTP-eEF1A_C"/>
</dbReference>
<reference evidence="11 13" key="2">
    <citation type="journal article" date="2019" name="Nat. Microbiol.">
        <title>Wide diversity of methane and short-chain alkane metabolisms in uncultured archaea.</title>
        <authorList>
            <person name="Borrel G."/>
            <person name="Adam P.S."/>
            <person name="McKay L.J."/>
            <person name="Chen L.X."/>
            <person name="Sierra-Garcia I.N."/>
            <person name="Sieber C.M."/>
            <person name="Letourneur Q."/>
            <person name="Ghozlane A."/>
            <person name="Andersen G.L."/>
            <person name="Li W.J."/>
            <person name="Hallam S.J."/>
            <person name="Muyzer G."/>
            <person name="de Oliveira V.M."/>
            <person name="Inskeep W.P."/>
            <person name="Banfield J.F."/>
            <person name="Gribaldo S."/>
        </authorList>
    </citation>
    <scope>NUCLEOTIDE SEQUENCE [LARGE SCALE GENOMIC DNA]</scope>
    <source>
        <strain evidence="11">Verst-YHS</strain>
    </source>
</reference>
<evidence type="ECO:0000256" key="8">
    <source>
        <dbReference type="ARBA" id="ARBA00023134"/>
    </source>
</evidence>
<dbReference type="Gene3D" id="2.40.30.10">
    <property type="entry name" value="Translation factors"/>
    <property type="match status" value="2"/>
</dbReference>
<dbReference type="AlphaFoldDB" id="A0A523BC82"/>
<evidence type="ECO:0000256" key="6">
    <source>
        <dbReference type="ARBA" id="ARBA00022842"/>
    </source>
</evidence>
<evidence type="ECO:0000313" key="11">
    <source>
        <dbReference type="EMBL" id="RZN56789.1"/>
    </source>
</evidence>
<dbReference type="InterPro" id="IPR004161">
    <property type="entry name" value="EFTu-like_2"/>
</dbReference>
<evidence type="ECO:0000256" key="7">
    <source>
        <dbReference type="ARBA" id="ARBA00022917"/>
    </source>
</evidence>
<gene>
    <name evidence="9 12" type="primary">tuf</name>
    <name evidence="12" type="ORF">DSO09_04175</name>
    <name evidence="11" type="ORF">EF809_02025</name>
</gene>
<comment type="caution">
    <text evidence="12">The sequence shown here is derived from an EMBL/GenBank/DDBJ whole genome shotgun (WGS) entry which is preliminary data.</text>
</comment>
<evidence type="ECO:0000256" key="9">
    <source>
        <dbReference type="HAMAP-Rule" id="MF_00118"/>
    </source>
</evidence>
<dbReference type="PANTHER" id="PTHR23115">
    <property type="entry name" value="TRANSLATION FACTOR"/>
    <property type="match status" value="1"/>
</dbReference>
<dbReference type="PRINTS" id="PR00315">
    <property type="entry name" value="ELONGATNFCT"/>
</dbReference>
<keyword evidence="5 9" id="KW-0251">Elongation factor</keyword>
<organism evidence="12 14">
    <name type="scientific">Thermoproteota archaeon</name>
    <dbReference type="NCBI Taxonomy" id="2056631"/>
    <lineage>
        <taxon>Archaea</taxon>
        <taxon>Thermoproteota</taxon>
    </lineage>
</organism>
<sequence length="436" mass="48204">MSSQRKEHLNLLVMGHVDHGKSTLVGHLMYLAGNLDPRYLATLEEEAKKSGKEFAKFAWLGDKLKEERERDMTIDLSFWKFETPKYFFTIIDAPGHRDFVKNMITGASQADCAILVISAKRGEYEAGMGTGGQTREHAFLAKTLGVNQLIVAVNKMDDPTVNYSEQRFNEVKDGVLKFLKMVGYDTSKIHVIPISAWKGDNILKISPNTPWYKGLTLFEALDTFVPPEKPINKPLRVPIQDVYSITGVGTVPVGRVETGVMRVGMNVIFMPANKVGEVKSIETHHTRIEEALPGDNIGFNVKGVAKTDIKRGDVCGDLNKPPTVAETFKGRIFVLYHPTAIAAGYTPVLHIHTATVATTFLELEKKIDPKTGAVIEEKPAFLKQGDSAIVTFKPMKPVALEVYQDIPQLGRFAIRDMGRTIAAGVVIEVKPATLSK</sequence>
<dbReference type="CDD" id="cd03693">
    <property type="entry name" value="EF1_alpha_II"/>
    <property type="match status" value="1"/>
</dbReference>
<keyword evidence="3 9" id="KW-0479">Metal-binding</keyword>
<keyword evidence="6 9" id="KW-0460">Magnesium</keyword>
<reference evidence="12 14" key="1">
    <citation type="journal article" date="2019" name="Nat. Microbiol.">
        <title>Expanding anaerobic alkane metabolism in the domain of Archaea.</title>
        <authorList>
            <person name="Wang Y."/>
            <person name="Wegener G."/>
            <person name="Hou J."/>
            <person name="Wang F."/>
            <person name="Xiao X."/>
        </authorList>
    </citation>
    <scope>NUCLEOTIDE SEQUENCE [LARGE SCALE GENOMIC DNA]</scope>
    <source>
        <strain evidence="12">WYZ-LMO11</strain>
    </source>
</reference>
<evidence type="ECO:0000256" key="4">
    <source>
        <dbReference type="ARBA" id="ARBA00022741"/>
    </source>
</evidence>
<dbReference type="InterPro" id="IPR050100">
    <property type="entry name" value="TRAFAC_GTPase_members"/>
</dbReference>
<dbReference type="SUPFAM" id="SSF50465">
    <property type="entry name" value="EF-Tu/eEF-1alpha/eIF2-gamma C-terminal domain"/>
    <property type="match status" value="1"/>
</dbReference>
<evidence type="ECO:0000256" key="3">
    <source>
        <dbReference type="ARBA" id="ARBA00022723"/>
    </source>
</evidence>
<dbReference type="GO" id="GO:0003746">
    <property type="term" value="F:translation elongation factor activity"/>
    <property type="evidence" value="ECO:0007669"/>
    <property type="project" value="UniProtKB-UniRule"/>
</dbReference>
<comment type="catalytic activity">
    <reaction evidence="9">
        <text>GTP + H2O = GDP + phosphate + H(+)</text>
        <dbReference type="Rhea" id="RHEA:19669"/>
        <dbReference type="ChEBI" id="CHEBI:15377"/>
        <dbReference type="ChEBI" id="CHEBI:15378"/>
        <dbReference type="ChEBI" id="CHEBI:37565"/>
        <dbReference type="ChEBI" id="CHEBI:43474"/>
        <dbReference type="ChEBI" id="CHEBI:58189"/>
        <dbReference type="EC" id="3.6.5.3"/>
    </reaction>
</comment>
<feature type="binding site" evidence="9">
    <location>
        <begin position="92"/>
        <end position="96"/>
    </location>
    <ligand>
        <name>GTP</name>
        <dbReference type="ChEBI" id="CHEBI:37565"/>
    </ligand>
</feature>
<keyword evidence="4 9" id="KW-0547">Nucleotide-binding</keyword>
<dbReference type="NCBIfam" id="TIGR00483">
    <property type="entry name" value="EF-1_alpha"/>
    <property type="match status" value="1"/>
</dbReference>
<evidence type="ECO:0000256" key="1">
    <source>
        <dbReference type="ARBA" id="ARBA00004496"/>
    </source>
</evidence>
<comment type="similarity">
    <text evidence="9">Belongs to the TRAFAC class translation factor GTPase superfamily. Classic translation factor GTPase family. EF-Tu/EF-1A subfamily.</text>
</comment>
<dbReference type="GO" id="GO:0003924">
    <property type="term" value="F:GTPase activity"/>
    <property type="evidence" value="ECO:0007669"/>
    <property type="project" value="UniProtKB-UniRule"/>
</dbReference>
<dbReference type="PROSITE" id="PS51722">
    <property type="entry name" value="G_TR_2"/>
    <property type="match status" value="1"/>
</dbReference>
<dbReference type="SUPFAM" id="SSF50447">
    <property type="entry name" value="Translation proteins"/>
    <property type="match status" value="1"/>
</dbReference>
<dbReference type="FunFam" id="3.40.50.300:FF:000255">
    <property type="entry name" value="Elongation factor 1-alpha"/>
    <property type="match status" value="1"/>
</dbReference>
<dbReference type="EC" id="3.6.5.3" evidence="9"/>
<protein>
    <recommendedName>
        <fullName evidence="9">Elongation factor 1-alpha</fullName>
        <shortName evidence="9">EF-1-alpha</shortName>
        <ecNumber evidence="9">3.6.5.3</ecNumber>
    </recommendedName>
    <alternativeName>
        <fullName evidence="9">Elongation factor Tu</fullName>
        <shortName evidence="9">EF-Tu</shortName>
    </alternativeName>
</protein>
<evidence type="ECO:0000256" key="5">
    <source>
        <dbReference type="ARBA" id="ARBA00022768"/>
    </source>
</evidence>
<evidence type="ECO:0000259" key="10">
    <source>
        <dbReference type="PROSITE" id="PS51722"/>
    </source>
</evidence>
<dbReference type="EMBL" id="RXIH01000017">
    <property type="protein sequence ID" value="RZN56789.1"/>
    <property type="molecule type" value="Genomic_DNA"/>
</dbReference>
<evidence type="ECO:0000313" key="14">
    <source>
        <dbReference type="Proteomes" id="UP000317265"/>
    </source>
</evidence>
<keyword evidence="7 9" id="KW-0648">Protein biosynthesis</keyword>
<evidence type="ECO:0000313" key="13">
    <source>
        <dbReference type="Proteomes" id="UP000316080"/>
    </source>
</evidence>
<proteinExistence type="inferred from homology"/>
<dbReference type="Pfam" id="PF03144">
    <property type="entry name" value="GTP_EFTU_D2"/>
    <property type="match status" value="1"/>
</dbReference>
<dbReference type="Proteomes" id="UP000316080">
    <property type="component" value="Unassembled WGS sequence"/>
</dbReference>
<dbReference type="InterPro" id="IPR009001">
    <property type="entry name" value="Transl_elong_EF1A/Init_IF2_C"/>
</dbReference>
<dbReference type="InterPro" id="IPR027417">
    <property type="entry name" value="P-loop_NTPase"/>
</dbReference>
<evidence type="ECO:0000313" key="12">
    <source>
        <dbReference type="EMBL" id="TDA38474.1"/>
    </source>
</evidence>
<keyword evidence="2 9" id="KW-0963">Cytoplasm</keyword>
<dbReference type="InterPro" id="IPR004539">
    <property type="entry name" value="Transl_elong_EF1A_euk/arc"/>
</dbReference>
<dbReference type="CDD" id="cd01883">
    <property type="entry name" value="EF1_alpha"/>
    <property type="match status" value="1"/>
</dbReference>
<comment type="function">
    <text evidence="9">GTP hydrolase that promotes the GTP-dependent binding of aminoacyl-tRNA to the A-site of ribosomes during protein biosynthesis.</text>
</comment>
<feature type="binding site" evidence="9">
    <location>
        <begin position="15"/>
        <end position="22"/>
    </location>
    <ligand>
        <name>GTP</name>
        <dbReference type="ChEBI" id="CHEBI:37565"/>
    </ligand>
</feature>